<evidence type="ECO:0000313" key="3">
    <source>
        <dbReference type="Proteomes" id="UP001215280"/>
    </source>
</evidence>
<organism evidence="2 3">
    <name type="scientific">Mycena maculata</name>
    <dbReference type="NCBI Taxonomy" id="230809"/>
    <lineage>
        <taxon>Eukaryota</taxon>
        <taxon>Fungi</taxon>
        <taxon>Dikarya</taxon>
        <taxon>Basidiomycota</taxon>
        <taxon>Agaricomycotina</taxon>
        <taxon>Agaricomycetes</taxon>
        <taxon>Agaricomycetidae</taxon>
        <taxon>Agaricales</taxon>
        <taxon>Marasmiineae</taxon>
        <taxon>Mycenaceae</taxon>
        <taxon>Mycena</taxon>
    </lineage>
</organism>
<protein>
    <submittedName>
        <fullName evidence="2">Uncharacterized protein</fullName>
    </submittedName>
</protein>
<keyword evidence="3" id="KW-1185">Reference proteome</keyword>
<evidence type="ECO:0000256" key="1">
    <source>
        <dbReference type="SAM" id="MobiDB-lite"/>
    </source>
</evidence>
<name>A0AAD7HXQ2_9AGAR</name>
<comment type="caution">
    <text evidence="2">The sequence shown here is derived from an EMBL/GenBank/DDBJ whole genome shotgun (WGS) entry which is preliminary data.</text>
</comment>
<gene>
    <name evidence="2" type="ORF">DFH07DRAFT_781786</name>
</gene>
<reference evidence="2" key="1">
    <citation type="submission" date="2023-03" db="EMBL/GenBank/DDBJ databases">
        <title>Massive genome expansion in bonnet fungi (Mycena s.s.) driven by repeated elements and novel gene families across ecological guilds.</title>
        <authorList>
            <consortium name="Lawrence Berkeley National Laboratory"/>
            <person name="Harder C.B."/>
            <person name="Miyauchi S."/>
            <person name="Viragh M."/>
            <person name="Kuo A."/>
            <person name="Thoen E."/>
            <person name="Andreopoulos B."/>
            <person name="Lu D."/>
            <person name="Skrede I."/>
            <person name="Drula E."/>
            <person name="Henrissat B."/>
            <person name="Morin E."/>
            <person name="Kohler A."/>
            <person name="Barry K."/>
            <person name="LaButti K."/>
            <person name="Morin E."/>
            <person name="Salamov A."/>
            <person name="Lipzen A."/>
            <person name="Mereny Z."/>
            <person name="Hegedus B."/>
            <person name="Baldrian P."/>
            <person name="Stursova M."/>
            <person name="Weitz H."/>
            <person name="Taylor A."/>
            <person name="Grigoriev I.V."/>
            <person name="Nagy L.G."/>
            <person name="Martin F."/>
            <person name="Kauserud H."/>
        </authorList>
    </citation>
    <scope>NUCLEOTIDE SEQUENCE</scope>
    <source>
        <strain evidence="2">CBHHK188m</strain>
    </source>
</reference>
<dbReference type="EMBL" id="JARJLG010000194">
    <property type="protein sequence ID" value="KAJ7730021.1"/>
    <property type="molecule type" value="Genomic_DNA"/>
</dbReference>
<evidence type="ECO:0000313" key="2">
    <source>
        <dbReference type="EMBL" id="KAJ7730021.1"/>
    </source>
</evidence>
<dbReference type="AlphaFoldDB" id="A0AAD7HXQ2"/>
<sequence>MNNILTTSNNLSFHPTCLHISFTPSVPSTGHEDLKKYLPADFGEFRTVESVVGQLDGISLPRNLDPRTRKTPPLRRKRKRDDVHAEDMTTVTPENAAHHSDWKAAKMGRVMRPRPAKPLPPPLPAPVPQKCVVSKDKETTKPQGEIPTSCAGVVFISQEFSWKTPAYIANLAQDEDVATVVPQTPAPAVKQSTSADVAAPMLVSKAPIPVPTLTAPRMVPDQTAQSDITPLPKKVAQAEKLKDLFVREEDARLVGFSLLGYPDLDLELDEKLTYVVPSCELEPVVEAAPPVAATFVTPSQAHITLDPKQPLLFLLPTSFSSSVSGFSAKAHQRNILDVGRDNGWNAQQAVHHGNTRGEAEGHAARDYRAAPKLEELAHDFAGEELGEGTNAIEAGIRFTRFNAPPG</sequence>
<proteinExistence type="predicted"/>
<feature type="region of interest" description="Disordered" evidence="1">
    <location>
        <begin position="58"/>
        <end position="98"/>
    </location>
</feature>
<dbReference type="Proteomes" id="UP001215280">
    <property type="component" value="Unassembled WGS sequence"/>
</dbReference>
<feature type="compositionally biased region" description="Basic residues" evidence="1">
    <location>
        <begin position="69"/>
        <end position="79"/>
    </location>
</feature>
<accession>A0AAD7HXQ2</accession>